<keyword evidence="2" id="KW-1185">Reference proteome</keyword>
<evidence type="ECO:0000313" key="2">
    <source>
        <dbReference type="Proteomes" id="UP000257109"/>
    </source>
</evidence>
<gene>
    <name evidence="1" type="ORF">CR513_59317</name>
</gene>
<comment type="caution">
    <text evidence="1">The sequence shown here is derived from an EMBL/GenBank/DDBJ whole genome shotgun (WGS) entry which is preliminary data.</text>
</comment>
<evidence type="ECO:0000313" key="1">
    <source>
        <dbReference type="EMBL" id="RDX62361.1"/>
    </source>
</evidence>
<dbReference type="Proteomes" id="UP000257109">
    <property type="component" value="Unassembled WGS sequence"/>
</dbReference>
<feature type="non-terminal residue" evidence="1">
    <location>
        <position position="1"/>
    </location>
</feature>
<protein>
    <recommendedName>
        <fullName evidence="3">Reverse transcriptase Ty1/copia-type domain-containing protein</fullName>
    </recommendedName>
</protein>
<evidence type="ECO:0008006" key="3">
    <source>
        <dbReference type="Google" id="ProtNLM"/>
    </source>
</evidence>
<dbReference type="EMBL" id="QJKJ01015538">
    <property type="protein sequence ID" value="RDX62361.1"/>
    <property type="molecule type" value="Genomic_DNA"/>
</dbReference>
<reference evidence="1" key="1">
    <citation type="submission" date="2018-05" db="EMBL/GenBank/DDBJ databases">
        <title>Draft genome of Mucuna pruriens seed.</title>
        <authorList>
            <person name="Nnadi N.E."/>
            <person name="Vos R."/>
            <person name="Hasami M.H."/>
            <person name="Devisetty U.K."/>
            <person name="Aguiy J.C."/>
        </authorList>
    </citation>
    <scope>NUCLEOTIDE SEQUENCE [LARGE SCALE GENOMIC DNA]</scope>
    <source>
        <strain evidence="1">JCA_2017</strain>
    </source>
</reference>
<sequence length="137" mass="16590">MGLQNQMNKMTMINLVIKRYSQIEGVDINEIFLLLHVILHLEQLDVKTFFLHGELEKDIYAPIKGFKEQALQKKFKFSDYQNRLLHLKNHYFFLFWWLNSLEYTNYHCTHYNKFDNNDFIILLLYVNDILVIGLNKD</sequence>
<accession>A0A371E8K6</accession>
<name>A0A371E8K6_MUCPR</name>
<organism evidence="1 2">
    <name type="scientific">Mucuna pruriens</name>
    <name type="common">Velvet bean</name>
    <name type="synonym">Dolichos pruriens</name>
    <dbReference type="NCBI Taxonomy" id="157652"/>
    <lineage>
        <taxon>Eukaryota</taxon>
        <taxon>Viridiplantae</taxon>
        <taxon>Streptophyta</taxon>
        <taxon>Embryophyta</taxon>
        <taxon>Tracheophyta</taxon>
        <taxon>Spermatophyta</taxon>
        <taxon>Magnoliopsida</taxon>
        <taxon>eudicotyledons</taxon>
        <taxon>Gunneridae</taxon>
        <taxon>Pentapetalae</taxon>
        <taxon>rosids</taxon>
        <taxon>fabids</taxon>
        <taxon>Fabales</taxon>
        <taxon>Fabaceae</taxon>
        <taxon>Papilionoideae</taxon>
        <taxon>50 kb inversion clade</taxon>
        <taxon>NPAAA clade</taxon>
        <taxon>indigoferoid/millettioid clade</taxon>
        <taxon>Phaseoleae</taxon>
        <taxon>Mucuna</taxon>
    </lineage>
</organism>
<proteinExistence type="predicted"/>
<dbReference type="AlphaFoldDB" id="A0A371E8K6"/>